<comment type="caution">
    <text evidence="2">The sequence shown here is derived from an EMBL/GenBank/DDBJ whole genome shotgun (WGS) entry which is preliminary data.</text>
</comment>
<keyword evidence="1" id="KW-0812">Transmembrane</keyword>
<sequence length="192" mass="22406">MICMKKRITYSFCILTAIAIAAALYIWHFTLVPDRMGWIDTLDIDFVALRRPVQSDYSDIMTYEKDGVIEFFSPKKLEDSRQGRLRLIGTNRSDVTYQAIYADKKDEKPIVLIESNSVHLSRLTDSGYVYMAVFDFQRPKAEIKELGSDIYCKVFFIRMFSPIHETNEMVIPYNHIVTCFCQEDTLAIHKLY</sequence>
<dbReference type="Proteomes" id="UP000030146">
    <property type="component" value="Unassembled WGS sequence"/>
</dbReference>
<name>A0A0A2F5B0_9PORP</name>
<proteinExistence type="predicted"/>
<gene>
    <name evidence="2" type="ORF">HR15_08135</name>
</gene>
<evidence type="ECO:0000313" key="3">
    <source>
        <dbReference type="Proteomes" id="UP000030146"/>
    </source>
</evidence>
<protein>
    <submittedName>
        <fullName evidence="2">Uncharacterized protein</fullName>
    </submittedName>
</protein>
<organism evidence="2 3">
    <name type="scientific">Porphyromonas gulae</name>
    <dbReference type="NCBI Taxonomy" id="111105"/>
    <lineage>
        <taxon>Bacteria</taxon>
        <taxon>Pseudomonadati</taxon>
        <taxon>Bacteroidota</taxon>
        <taxon>Bacteroidia</taxon>
        <taxon>Bacteroidales</taxon>
        <taxon>Porphyromonadaceae</taxon>
        <taxon>Porphyromonas</taxon>
    </lineage>
</organism>
<dbReference type="EMBL" id="JRAK01000114">
    <property type="protein sequence ID" value="KGN86206.1"/>
    <property type="molecule type" value="Genomic_DNA"/>
</dbReference>
<keyword evidence="3" id="KW-1185">Reference proteome</keyword>
<evidence type="ECO:0000313" key="2">
    <source>
        <dbReference type="EMBL" id="KGN86206.1"/>
    </source>
</evidence>
<reference evidence="2 3" key="1">
    <citation type="submission" date="2014-08" db="EMBL/GenBank/DDBJ databases">
        <title>Porphyromonas gulae strain:COT-052_OH3439 Genome sequencing.</title>
        <authorList>
            <person name="Wallis C."/>
            <person name="Deusch O."/>
            <person name="O'Flynn C."/>
            <person name="Davis I."/>
            <person name="Jospin G."/>
            <person name="Darling A.E."/>
            <person name="Coil D.A."/>
            <person name="Alexiev A."/>
            <person name="Horsfall A."/>
            <person name="Kirkwood N."/>
            <person name="Harris S."/>
            <person name="Eisen J.A."/>
        </authorList>
    </citation>
    <scope>NUCLEOTIDE SEQUENCE [LARGE SCALE GENOMIC DNA]</scope>
    <source>
        <strain evidence="3">COT-052 OH3439</strain>
    </source>
</reference>
<keyword evidence="1" id="KW-1133">Transmembrane helix</keyword>
<accession>A0A0A2F5B0</accession>
<keyword evidence="1" id="KW-0472">Membrane</keyword>
<evidence type="ECO:0000256" key="1">
    <source>
        <dbReference type="SAM" id="Phobius"/>
    </source>
</evidence>
<dbReference type="AlphaFoldDB" id="A0A0A2F5B0"/>
<feature type="transmembrane region" description="Helical" evidence="1">
    <location>
        <begin position="7"/>
        <end position="27"/>
    </location>
</feature>